<dbReference type="InterPro" id="IPR041982">
    <property type="entry name" value="Ribosomal_eS4_KOW"/>
</dbReference>
<gene>
    <name evidence="12" type="primary">Os09g0520700_13</name>
    <name evidence="12" type="ORF">Zm00014a_043516</name>
</gene>
<dbReference type="InterPro" id="IPR011545">
    <property type="entry name" value="DEAD/DEAH_box_helicase_dom"/>
</dbReference>
<evidence type="ECO:0000313" key="13">
    <source>
        <dbReference type="Proteomes" id="UP000251960"/>
    </source>
</evidence>
<evidence type="ECO:0000256" key="1">
    <source>
        <dbReference type="ARBA" id="ARBA00012552"/>
    </source>
</evidence>
<name>A0A3L6EET4_MAIZE</name>
<comment type="caution">
    <text evidence="12">The sequence shown here is derived from an EMBL/GenBank/DDBJ whole genome shotgun (WGS) entry which is preliminary data.</text>
</comment>
<organism evidence="12 13">
    <name type="scientific">Zea mays</name>
    <name type="common">Maize</name>
    <dbReference type="NCBI Taxonomy" id="4577"/>
    <lineage>
        <taxon>Eukaryota</taxon>
        <taxon>Viridiplantae</taxon>
        <taxon>Streptophyta</taxon>
        <taxon>Embryophyta</taxon>
        <taxon>Tracheophyta</taxon>
        <taxon>Spermatophyta</taxon>
        <taxon>Magnoliopsida</taxon>
        <taxon>Liliopsida</taxon>
        <taxon>Poales</taxon>
        <taxon>Poaceae</taxon>
        <taxon>PACMAD clade</taxon>
        <taxon>Panicoideae</taxon>
        <taxon>Andropogonodae</taxon>
        <taxon>Andropogoneae</taxon>
        <taxon>Tripsacinae</taxon>
        <taxon>Zea</taxon>
    </lineage>
</organism>
<dbReference type="InterPro" id="IPR059027">
    <property type="entry name" value="DD_DDX21-DDX50"/>
</dbReference>
<evidence type="ECO:0000256" key="9">
    <source>
        <dbReference type="RuleBase" id="RU000492"/>
    </source>
</evidence>
<dbReference type="Gene3D" id="2.160.10.10">
    <property type="entry name" value="Hexapeptide repeat proteins"/>
    <property type="match status" value="1"/>
</dbReference>
<sequence length="518" mass="57178">MKCKLVVQIGSQSVVVARGQAYPPKDVVTVHGIERRDDHTKVQVDFVFDNFLEFPLPIPIAGGDMFTLGEAKNSFVLWPKSGIQLAEGSAGFATCPLLPDEIANVRERLLDFFMNESDLYTLVDGFVTRNSARTNPSNPSIELGPEFKKVGSFLGRFKSIPSIVELDSLKSLVNGANKASRRTEHGRTPSVLVLLPTRELANQVHADFEFYGATFGLSACCVYGGSPYHPQEMALRRGVDIVVGTPGRVKDFIVKGTLNLKCLKFCVLDEADEMLNMGFVDDVELILGKVEDATKVQTLLFNATLPDWVNKLSMRFLKVDRKTVDLVGNEKLKASASVKHLALPCNKAARAQVILDIIRCYSQDCQQTRKGVWVKFEHISVPQPTDVAQSAGSEAADAIASVSDSVIPIFRQQAEQLLSSSSLSAADLLAKALAKAVVCYNIPVIVFLRRRGHICSHWCYLQFDVGNVVMVTGGRNTERVGVIKNWEKHKGIFEVIDVLLGVFCMLCLVFSYLLYRKT</sequence>
<dbReference type="InterPro" id="IPR014001">
    <property type="entry name" value="Helicase_ATP-bd"/>
</dbReference>
<keyword evidence="4 9" id="KW-0547">Nucleotide-binding</keyword>
<comment type="similarity">
    <text evidence="9">Belongs to the DEAD box helicase family.</text>
</comment>
<dbReference type="AlphaFoldDB" id="A0A3L6EET4"/>
<evidence type="ECO:0000256" key="8">
    <source>
        <dbReference type="ARBA" id="ARBA00047984"/>
    </source>
</evidence>
<dbReference type="GO" id="GO:0005524">
    <property type="term" value="F:ATP binding"/>
    <property type="evidence" value="ECO:0007669"/>
    <property type="project" value="UniProtKB-KW"/>
</dbReference>
<dbReference type="GO" id="GO:0003676">
    <property type="term" value="F:nucleic acid binding"/>
    <property type="evidence" value="ECO:0007669"/>
    <property type="project" value="InterPro"/>
</dbReference>
<dbReference type="SUPFAM" id="SSF52540">
    <property type="entry name" value="P-loop containing nucleoside triphosphate hydrolases"/>
    <property type="match status" value="1"/>
</dbReference>
<dbReference type="PROSITE" id="PS00039">
    <property type="entry name" value="DEAD_ATP_HELICASE"/>
    <property type="match status" value="1"/>
</dbReference>
<dbReference type="PANTHER" id="PTHR47963">
    <property type="entry name" value="DEAD-BOX ATP-DEPENDENT RNA HELICASE 47, MITOCHONDRIAL"/>
    <property type="match status" value="1"/>
</dbReference>
<dbReference type="Pfam" id="PF26142">
    <property type="entry name" value="DD_DDX21-DDX50"/>
    <property type="match status" value="1"/>
</dbReference>
<dbReference type="SMART" id="SM00487">
    <property type="entry name" value="DEXDc"/>
    <property type="match status" value="1"/>
</dbReference>
<keyword evidence="10" id="KW-1133">Transmembrane helix</keyword>
<dbReference type="InterPro" id="IPR044742">
    <property type="entry name" value="DEAD/DEAH_RhlB"/>
</dbReference>
<dbReference type="GO" id="GO:0016787">
    <property type="term" value="F:hydrolase activity"/>
    <property type="evidence" value="ECO:0007669"/>
    <property type="project" value="UniProtKB-KW"/>
</dbReference>
<dbReference type="InterPro" id="IPR014722">
    <property type="entry name" value="Rib_uL2_dom2"/>
</dbReference>
<dbReference type="Pfam" id="PF00270">
    <property type="entry name" value="DEAD"/>
    <property type="match status" value="1"/>
</dbReference>
<evidence type="ECO:0000313" key="12">
    <source>
        <dbReference type="EMBL" id="PWZ18973.1"/>
    </source>
</evidence>
<dbReference type="FunFam" id="2.30.30.30:FF:000031">
    <property type="entry name" value="40S ribosomal protein S4-3"/>
    <property type="match status" value="1"/>
</dbReference>
<dbReference type="SUPFAM" id="SSF51161">
    <property type="entry name" value="Trimeric LpxA-like enzymes"/>
    <property type="match status" value="1"/>
</dbReference>
<dbReference type="Gene3D" id="3.40.50.300">
    <property type="entry name" value="P-loop containing nucleotide triphosphate hydrolases"/>
    <property type="match status" value="1"/>
</dbReference>
<keyword evidence="6 9" id="KW-0347">Helicase</keyword>
<keyword evidence="7 9" id="KW-0067">ATP-binding</keyword>
<dbReference type="EMBL" id="NCVQ01000007">
    <property type="protein sequence ID" value="PWZ18973.1"/>
    <property type="molecule type" value="Genomic_DNA"/>
</dbReference>
<keyword evidence="2" id="KW-0808">Transferase</keyword>
<evidence type="ECO:0000256" key="6">
    <source>
        <dbReference type="ARBA" id="ARBA00022806"/>
    </source>
</evidence>
<dbReference type="CDD" id="cd06087">
    <property type="entry name" value="KOW_RPS4"/>
    <property type="match status" value="1"/>
</dbReference>
<dbReference type="CDD" id="cd00268">
    <property type="entry name" value="DEADc"/>
    <property type="match status" value="1"/>
</dbReference>
<proteinExistence type="inferred from homology"/>
<evidence type="ECO:0000256" key="2">
    <source>
        <dbReference type="ARBA" id="ARBA00022679"/>
    </source>
</evidence>
<dbReference type="InterPro" id="IPR027417">
    <property type="entry name" value="P-loop_NTPase"/>
</dbReference>
<accession>A0A3L6EET4</accession>
<dbReference type="InterPro" id="IPR000629">
    <property type="entry name" value="RNA-helicase_DEAD-box_CS"/>
</dbReference>
<dbReference type="InterPro" id="IPR058352">
    <property type="entry name" value="DUF8039"/>
</dbReference>
<dbReference type="PANTHER" id="PTHR47963:SF8">
    <property type="entry name" value="ATP-DEPENDENT RNA HELICASE DEAD"/>
    <property type="match status" value="1"/>
</dbReference>
<evidence type="ECO:0000256" key="5">
    <source>
        <dbReference type="ARBA" id="ARBA00022801"/>
    </source>
</evidence>
<dbReference type="GO" id="GO:0070569">
    <property type="term" value="F:uridylyltransferase activity"/>
    <property type="evidence" value="ECO:0007669"/>
    <property type="project" value="InterPro"/>
</dbReference>
<evidence type="ECO:0000259" key="11">
    <source>
        <dbReference type="PROSITE" id="PS51192"/>
    </source>
</evidence>
<dbReference type="Proteomes" id="UP000251960">
    <property type="component" value="Chromosome 6"/>
</dbReference>
<keyword evidence="5 9" id="KW-0378">Hydrolase</keyword>
<dbReference type="GO" id="GO:0003724">
    <property type="term" value="F:RNA helicase activity"/>
    <property type="evidence" value="ECO:0007669"/>
    <property type="project" value="UniProtKB-EC"/>
</dbReference>
<dbReference type="PROSITE" id="PS51192">
    <property type="entry name" value="HELICASE_ATP_BIND_1"/>
    <property type="match status" value="1"/>
</dbReference>
<feature type="domain" description="Helicase ATP-binding" evidence="11">
    <location>
        <begin position="187"/>
        <end position="323"/>
    </location>
</feature>
<dbReference type="Pfam" id="PF26133">
    <property type="entry name" value="DUF8039"/>
    <property type="match status" value="1"/>
</dbReference>
<keyword evidence="10" id="KW-0812">Transmembrane</keyword>
<dbReference type="EC" id="3.6.4.13" evidence="1"/>
<feature type="transmembrane region" description="Helical" evidence="10">
    <location>
        <begin position="498"/>
        <end position="515"/>
    </location>
</feature>
<protein>
    <recommendedName>
        <fullName evidence="1">RNA helicase</fullName>
        <ecNumber evidence="1">3.6.4.13</ecNumber>
    </recommendedName>
</protein>
<evidence type="ECO:0000256" key="3">
    <source>
        <dbReference type="ARBA" id="ARBA00022695"/>
    </source>
</evidence>
<dbReference type="InterPro" id="IPR011004">
    <property type="entry name" value="Trimer_LpxA-like_sf"/>
</dbReference>
<dbReference type="Gene3D" id="2.30.30.30">
    <property type="match status" value="1"/>
</dbReference>
<evidence type="ECO:0000256" key="7">
    <source>
        <dbReference type="ARBA" id="ARBA00022840"/>
    </source>
</evidence>
<keyword evidence="3" id="KW-0548">Nucleotidyltransferase</keyword>
<dbReference type="ExpressionAtlas" id="A0A3L6EET4">
    <property type="expression patterns" value="baseline and differential"/>
</dbReference>
<dbReference type="InterPro" id="IPR002618">
    <property type="entry name" value="UDPGP_fam"/>
</dbReference>
<evidence type="ECO:0000256" key="4">
    <source>
        <dbReference type="ARBA" id="ARBA00022741"/>
    </source>
</evidence>
<dbReference type="Pfam" id="PF01704">
    <property type="entry name" value="UDPGP"/>
    <property type="match status" value="1"/>
</dbReference>
<comment type="catalytic activity">
    <reaction evidence="8">
        <text>ATP + H2O = ADP + phosphate + H(+)</text>
        <dbReference type="Rhea" id="RHEA:13065"/>
        <dbReference type="ChEBI" id="CHEBI:15377"/>
        <dbReference type="ChEBI" id="CHEBI:15378"/>
        <dbReference type="ChEBI" id="CHEBI:30616"/>
        <dbReference type="ChEBI" id="CHEBI:43474"/>
        <dbReference type="ChEBI" id="CHEBI:456216"/>
        <dbReference type="EC" id="3.6.4.13"/>
    </reaction>
</comment>
<dbReference type="InterPro" id="IPR050547">
    <property type="entry name" value="DEAD_box_RNA_helicases"/>
</dbReference>
<keyword evidence="10" id="KW-0472">Membrane</keyword>
<reference evidence="12 13" key="1">
    <citation type="journal article" date="2018" name="Nat. Genet.">
        <title>Extensive intraspecific gene order and gene structural variations between Mo17 and other maize genomes.</title>
        <authorList>
            <person name="Sun S."/>
            <person name="Zhou Y."/>
            <person name="Chen J."/>
            <person name="Shi J."/>
            <person name="Zhao H."/>
            <person name="Zhao H."/>
            <person name="Song W."/>
            <person name="Zhang M."/>
            <person name="Cui Y."/>
            <person name="Dong X."/>
            <person name="Liu H."/>
            <person name="Ma X."/>
            <person name="Jiao Y."/>
            <person name="Wang B."/>
            <person name="Wei X."/>
            <person name="Stein J.C."/>
            <person name="Glaubitz J.C."/>
            <person name="Lu F."/>
            <person name="Yu G."/>
            <person name="Liang C."/>
            <person name="Fengler K."/>
            <person name="Li B."/>
            <person name="Rafalski A."/>
            <person name="Schnable P.S."/>
            <person name="Ware D.H."/>
            <person name="Buckler E.S."/>
            <person name="Lai J."/>
        </authorList>
    </citation>
    <scope>NUCLEOTIDE SEQUENCE [LARGE SCALE GENOMIC DNA]</scope>
    <source>
        <strain evidence="13">cv. Missouri 17</strain>
        <tissue evidence="12">Seedling</tissue>
    </source>
</reference>
<evidence type="ECO:0000256" key="10">
    <source>
        <dbReference type="SAM" id="Phobius"/>
    </source>
</evidence>